<organism evidence="2">
    <name type="scientific">Tanacetum cinerariifolium</name>
    <name type="common">Dalmatian daisy</name>
    <name type="synonym">Chrysanthemum cinerariifolium</name>
    <dbReference type="NCBI Taxonomy" id="118510"/>
    <lineage>
        <taxon>Eukaryota</taxon>
        <taxon>Viridiplantae</taxon>
        <taxon>Streptophyta</taxon>
        <taxon>Embryophyta</taxon>
        <taxon>Tracheophyta</taxon>
        <taxon>Spermatophyta</taxon>
        <taxon>Magnoliopsida</taxon>
        <taxon>eudicotyledons</taxon>
        <taxon>Gunneridae</taxon>
        <taxon>Pentapetalae</taxon>
        <taxon>asterids</taxon>
        <taxon>campanulids</taxon>
        <taxon>Asterales</taxon>
        <taxon>Asteraceae</taxon>
        <taxon>Asteroideae</taxon>
        <taxon>Anthemideae</taxon>
        <taxon>Anthemidinae</taxon>
        <taxon>Tanacetum</taxon>
    </lineage>
</organism>
<dbReference type="InterPro" id="IPR057670">
    <property type="entry name" value="SH3_retrovirus"/>
</dbReference>
<evidence type="ECO:0000259" key="1">
    <source>
        <dbReference type="Pfam" id="PF25597"/>
    </source>
</evidence>
<gene>
    <name evidence="2" type="ORF">Tci_021445</name>
</gene>
<sequence length="157" mass="17768">MKPDLSYLHVFGALCYPTNDNEDLGKLKPKADIKIFVGYAPTNKAYRIYNKRTPQDSCRILLLQHIMFYKLTNDRDLLFQPMFDEYFNPPPSVFSPIRVAAALRPADLTGSPSPTSIDQDALSKSTSSTIQETQSLVIPFGVEEQFHDIEVSHLDND</sequence>
<dbReference type="AlphaFoldDB" id="A0A6L2KL50"/>
<name>A0A6L2KL50_TANCI</name>
<protein>
    <submittedName>
        <fullName evidence="2">Retrovirus-related Pol polyprotein from transposon TNT 1-94</fullName>
    </submittedName>
</protein>
<dbReference type="Pfam" id="PF25597">
    <property type="entry name" value="SH3_retrovirus"/>
    <property type="match status" value="1"/>
</dbReference>
<evidence type="ECO:0000313" key="2">
    <source>
        <dbReference type="EMBL" id="GEU49467.1"/>
    </source>
</evidence>
<accession>A0A6L2KL50</accession>
<reference evidence="2" key="1">
    <citation type="journal article" date="2019" name="Sci. Rep.">
        <title>Draft genome of Tanacetum cinerariifolium, the natural source of mosquito coil.</title>
        <authorList>
            <person name="Yamashiro T."/>
            <person name="Shiraishi A."/>
            <person name="Satake H."/>
            <person name="Nakayama K."/>
        </authorList>
    </citation>
    <scope>NUCLEOTIDE SEQUENCE</scope>
</reference>
<feature type="domain" description="Retroviral polymerase SH3-like" evidence="1">
    <location>
        <begin position="14"/>
        <end position="53"/>
    </location>
</feature>
<dbReference type="EMBL" id="BKCJ010002568">
    <property type="protein sequence ID" value="GEU49467.1"/>
    <property type="molecule type" value="Genomic_DNA"/>
</dbReference>
<proteinExistence type="predicted"/>
<comment type="caution">
    <text evidence="2">The sequence shown here is derived from an EMBL/GenBank/DDBJ whole genome shotgun (WGS) entry which is preliminary data.</text>
</comment>